<evidence type="ECO:0000313" key="1">
    <source>
        <dbReference type="EMBL" id="GAA2910572.1"/>
    </source>
</evidence>
<protein>
    <submittedName>
        <fullName evidence="1">DUF5691 domain-containing protein</fullName>
    </submittedName>
</protein>
<proteinExistence type="predicted"/>
<accession>A0ABN3WCL5</accession>
<dbReference type="InterPro" id="IPR043746">
    <property type="entry name" value="DUF5691"/>
</dbReference>
<sequence length="475" mass="52263">MSGTAEWEDLVSTALVGTDRRPLPGQAEPETEVLARAAVQTLRIRAGRRPVPVAEPPAAAAPEEQSVVSRAAADRLARILGGEQPRMLDEWLRAAAGRGYRLAPHLLPELLDRAAKDRSIRPHLGVLAGHRGRWLAGLNPAWAFLLEEVTAAAVTGFGDGEEVWQLGTPGDRRAYLAALRASDPAGARELLAATWEKEAPDDREAFLKVLADGLSLADEPFLEAALDDRRVEIRGEAAYLLSRLPESRFGLRMAERVAKFLPAGDGKIQATAPTECDTAMRRDGVRAKAQYGMGERGWWLQQIVARTPLGVWSGLYGRPPHEIIRMPVVDWRDEVVAGWIRAAMVQGDREWARELFLLKPAADLLAVLPREERETVATEFVRRHGGRNARYGRLSDYLTGVAAPWGPGLAQAVLEAILDISNSTQSWYIGDLIKLAGERVDPGLHAMAERFSLEPPVQEVAALLRFRNDMLKELQ</sequence>
<dbReference type="RefSeq" id="WP_344981803.1">
    <property type="nucleotide sequence ID" value="NZ_BAAAVI010000105.1"/>
</dbReference>
<name>A0ABN3WCL5_9ACTN</name>
<dbReference type="EMBL" id="BAAAVI010000105">
    <property type="protein sequence ID" value="GAA2910572.1"/>
    <property type="molecule type" value="Genomic_DNA"/>
</dbReference>
<comment type="caution">
    <text evidence="1">The sequence shown here is derived from an EMBL/GenBank/DDBJ whole genome shotgun (WGS) entry which is preliminary data.</text>
</comment>
<keyword evidence="2" id="KW-1185">Reference proteome</keyword>
<dbReference type="Proteomes" id="UP001500831">
    <property type="component" value="Unassembled WGS sequence"/>
</dbReference>
<evidence type="ECO:0000313" key="2">
    <source>
        <dbReference type="Proteomes" id="UP001500831"/>
    </source>
</evidence>
<dbReference type="Pfam" id="PF18944">
    <property type="entry name" value="DUF5691"/>
    <property type="match status" value="1"/>
</dbReference>
<gene>
    <name evidence="1" type="ORF">GCM10010517_77060</name>
</gene>
<organism evidence="1 2">
    <name type="scientific">Streptosporangium fragile</name>
    <dbReference type="NCBI Taxonomy" id="46186"/>
    <lineage>
        <taxon>Bacteria</taxon>
        <taxon>Bacillati</taxon>
        <taxon>Actinomycetota</taxon>
        <taxon>Actinomycetes</taxon>
        <taxon>Streptosporangiales</taxon>
        <taxon>Streptosporangiaceae</taxon>
        <taxon>Streptosporangium</taxon>
    </lineage>
</organism>
<reference evidence="1 2" key="1">
    <citation type="journal article" date="2019" name="Int. J. Syst. Evol. Microbiol.">
        <title>The Global Catalogue of Microorganisms (GCM) 10K type strain sequencing project: providing services to taxonomists for standard genome sequencing and annotation.</title>
        <authorList>
            <consortium name="The Broad Institute Genomics Platform"/>
            <consortium name="The Broad Institute Genome Sequencing Center for Infectious Disease"/>
            <person name="Wu L."/>
            <person name="Ma J."/>
        </authorList>
    </citation>
    <scope>NUCLEOTIDE SEQUENCE [LARGE SCALE GENOMIC DNA]</scope>
    <source>
        <strain evidence="1 2">JCM 6242</strain>
    </source>
</reference>